<evidence type="ECO:0000313" key="1">
    <source>
        <dbReference type="EMBL" id="KAJ7996605.1"/>
    </source>
</evidence>
<reference evidence="1" key="1">
    <citation type="submission" date="2021-05" db="EMBL/GenBank/DDBJ databases">
        <authorList>
            <person name="Pan Q."/>
            <person name="Jouanno E."/>
            <person name="Zahm M."/>
            <person name="Klopp C."/>
            <person name="Cabau C."/>
            <person name="Louis A."/>
            <person name="Berthelot C."/>
            <person name="Parey E."/>
            <person name="Roest Crollius H."/>
            <person name="Montfort J."/>
            <person name="Robinson-Rechavi M."/>
            <person name="Bouchez O."/>
            <person name="Lampietro C."/>
            <person name="Lopez Roques C."/>
            <person name="Donnadieu C."/>
            <person name="Postlethwait J."/>
            <person name="Bobe J."/>
            <person name="Dillon D."/>
            <person name="Chandos A."/>
            <person name="von Hippel F."/>
            <person name="Guiguen Y."/>
        </authorList>
    </citation>
    <scope>NUCLEOTIDE SEQUENCE</scope>
    <source>
        <strain evidence="1">YG-Jan2019</strain>
    </source>
</reference>
<dbReference type="Proteomes" id="UP001157502">
    <property type="component" value="Chromosome 20"/>
</dbReference>
<name>A0ACC2FZD4_DALPE</name>
<sequence>MKVALAAQQNVFLRQTQVNQAAVRASYKVAHLLATHGKPFTDGDFVKKCMLAVAEEACPDKKDALNAVSLSAPTMTRRIEDLGDNVYDQLTKKASELKFFALAMDESNDVQDTAQLLIFIRGVSESFEVSEELAALKSLQVHCLIHQQALCCKVLKWASVMKVVVHCVNYIRKHGLKHRQFQAFLSELESAYEDVLCYTEVRWLSRGRVLRRFYDLLPEINTYLQSKGETVRELTEAEWKWDLAFLTDVTEMLNHLNVQLQGKGKLISDMYSHIKVFEVKLVLLVRQIQKLDFTHLPATQSYCAEKPAVPFPVEKCKDALEMLQGEFSARFRELHVNGKGIRLFQNPFAADINNALPSLQFELAELQNCDTIKDAFKPDSLIEFYAALPEETYPNIKQHAMKMSIVFGSTYICEQTFSRMKQTKNPTRNRLTDKHLHQTLRLASTTLQPDIELLTSQKQAHSSH</sequence>
<dbReference type="EMBL" id="CM055747">
    <property type="protein sequence ID" value="KAJ7996605.1"/>
    <property type="molecule type" value="Genomic_DNA"/>
</dbReference>
<accession>A0ACC2FZD4</accession>
<evidence type="ECO:0000313" key="2">
    <source>
        <dbReference type="Proteomes" id="UP001157502"/>
    </source>
</evidence>
<proteinExistence type="predicted"/>
<gene>
    <name evidence="1" type="ORF">DPEC_G00238790</name>
</gene>
<comment type="caution">
    <text evidence="1">The sequence shown here is derived from an EMBL/GenBank/DDBJ whole genome shotgun (WGS) entry which is preliminary data.</text>
</comment>
<protein>
    <submittedName>
        <fullName evidence="1">Uncharacterized protein</fullName>
    </submittedName>
</protein>
<keyword evidence="2" id="KW-1185">Reference proteome</keyword>
<organism evidence="1 2">
    <name type="scientific">Dallia pectoralis</name>
    <name type="common">Alaska blackfish</name>
    <dbReference type="NCBI Taxonomy" id="75939"/>
    <lineage>
        <taxon>Eukaryota</taxon>
        <taxon>Metazoa</taxon>
        <taxon>Chordata</taxon>
        <taxon>Craniata</taxon>
        <taxon>Vertebrata</taxon>
        <taxon>Euteleostomi</taxon>
        <taxon>Actinopterygii</taxon>
        <taxon>Neopterygii</taxon>
        <taxon>Teleostei</taxon>
        <taxon>Protacanthopterygii</taxon>
        <taxon>Esociformes</taxon>
        <taxon>Umbridae</taxon>
        <taxon>Dallia</taxon>
    </lineage>
</organism>